<name>A0ABW9IPD2_STRGJ</name>
<organism evidence="2 3">
    <name type="scientific">Streptomyces galilaeus</name>
    <dbReference type="NCBI Taxonomy" id="33899"/>
    <lineage>
        <taxon>Bacteria</taxon>
        <taxon>Bacillati</taxon>
        <taxon>Actinomycetota</taxon>
        <taxon>Actinomycetes</taxon>
        <taxon>Kitasatosporales</taxon>
        <taxon>Streptomycetaceae</taxon>
        <taxon>Streptomyces</taxon>
    </lineage>
</organism>
<feature type="region of interest" description="Disordered" evidence="1">
    <location>
        <begin position="30"/>
        <end position="64"/>
    </location>
</feature>
<protein>
    <submittedName>
        <fullName evidence="2">Uncharacterized protein</fullName>
    </submittedName>
</protein>
<keyword evidence="3" id="KW-1185">Reference proteome</keyword>
<comment type="caution">
    <text evidence="2">The sequence shown here is derived from an EMBL/GenBank/DDBJ whole genome shotgun (WGS) entry which is preliminary data.</text>
</comment>
<sequence>MTALPPRGAASDPAGVVAVGTVAARGSVVTDPVRSSTRTGGRAEVLRGPGRGRGRIVGGVAAAP</sequence>
<reference evidence="2 3" key="1">
    <citation type="submission" date="2024-12" db="EMBL/GenBank/DDBJ databases">
        <title>Forecasting of Potato common scab and diversities of Pathogenic streptomyces spp. in china.</title>
        <authorList>
            <person name="Handique U."/>
            <person name="Wu J."/>
        </authorList>
    </citation>
    <scope>NUCLEOTIDE SEQUENCE [LARGE SCALE GENOMIC DNA]</scope>
    <source>
        <strain evidence="2 3">ZRIMU1585</strain>
    </source>
</reference>
<dbReference type="EMBL" id="JBJVNE010000016">
    <property type="protein sequence ID" value="MFM9650358.1"/>
    <property type="molecule type" value="Genomic_DNA"/>
</dbReference>
<dbReference type="Proteomes" id="UP001631993">
    <property type="component" value="Unassembled WGS sequence"/>
</dbReference>
<dbReference type="GeneID" id="93760920"/>
<evidence type="ECO:0000256" key="1">
    <source>
        <dbReference type="SAM" id="MobiDB-lite"/>
    </source>
</evidence>
<evidence type="ECO:0000313" key="2">
    <source>
        <dbReference type="EMBL" id="MFM9650358.1"/>
    </source>
</evidence>
<accession>A0ABW9IPD2</accession>
<dbReference type="RefSeq" id="WP_190046571.1">
    <property type="nucleotide sequence ID" value="NZ_JBJVMW010000012.1"/>
</dbReference>
<gene>
    <name evidence="2" type="ORF">ACKI1S_29930</name>
</gene>
<proteinExistence type="predicted"/>
<evidence type="ECO:0000313" key="3">
    <source>
        <dbReference type="Proteomes" id="UP001631993"/>
    </source>
</evidence>